<evidence type="ECO:0000313" key="2">
    <source>
        <dbReference type="Proteomes" id="UP001057402"/>
    </source>
</evidence>
<dbReference type="Proteomes" id="UP001057402">
    <property type="component" value="Chromosome 6"/>
</dbReference>
<reference evidence="2" key="1">
    <citation type="journal article" date="2023" name="Front. Plant Sci.">
        <title>Chromosomal-level genome assembly of Melastoma candidum provides insights into trichome evolution.</title>
        <authorList>
            <person name="Zhong Y."/>
            <person name="Wu W."/>
            <person name="Sun C."/>
            <person name="Zou P."/>
            <person name="Liu Y."/>
            <person name="Dai S."/>
            <person name="Zhou R."/>
        </authorList>
    </citation>
    <scope>NUCLEOTIDE SEQUENCE [LARGE SCALE GENOMIC DNA]</scope>
</reference>
<gene>
    <name evidence="1" type="ORF">MLD38_022254</name>
</gene>
<dbReference type="EMBL" id="CM042885">
    <property type="protein sequence ID" value="KAI4366367.1"/>
    <property type="molecule type" value="Genomic_DNA"/>
</dbReference>
<protein>
    <submittedName>
        <fullName evidence="1">Uncharacterized protein</fullName>
    </submittedName>
</protein>
<comment type="caution">
    <text evidence="1">The sequence shown here is derived from an EMBL/GenBank/DDBJ whole genome shotgun (WGS) entry which is preliminary data.</text>
</comment>
<name>A0ACB9QLN5_9MYRT</name>
<proteinExistence type="predicted"/>
<accession>A0ACB9QLN5</accession>
<sequence>MAIIARSFLNPRHDQSMKQVRKALANPFKLIREELRSPPRLQPANSSKSMNFRVFESWRNSSPENTTMGTGPSNSRFRQSGRTESQSSGGNDHSSSHKRSSDEIFPEPVTLTDA</sequence>
<keyword evidence="2" id="KW-1185">Reference proteome</keyword>
<evidence type="ECO:0000313" key="1">
    <source>
        <dbReference type="EMBL" id="KAI4366367.1"/>
    </source>
</evidence>
<organism evidence="1 2">
    <name type="scientific">Melastoma candidum</name>
    <dbReference type="NCBI Taxonomy" id="119954"/>
    <lineage>
        <taxon>Eukaryota</taxon>
        <taxon>Viridiplantae</taxon>
        <taxon>Streptophyta</taxon>
        <taxon>Embryophyta</taxon>
        <taxon>Tracheophyta</taxon>
        <taxon>Spermatophyta</taxon>
        <taxon>Magnoliopsida</taxon>
        <taxon>eudicotyledons</taxon>
        <taxon>Gunneridae</taxon>
        <taxon>Pentapetalae</taxon>
        <taxon>rosids</taxon>
        <taxon>malvids</taxon>
        <taxon>Myrtales</taxon>
        <taxon>Melastomataceae</taxon>
        <taxon>Melastomatoideae</taxon>
        <taxon>Melastomateae</taxon>
        <taxon>Melastoma</taxon>
    </lineage>
</organism>